<sequence>MASGGLPVSRRRPSSAAETPPPEDDSQRDDGKLPALPSRPLSSSGSRARNARQDGREERRRARGGGSEQDLKLTSELLRQANRELSRKDAAITRLNRHNDRLRGKVVRLESDVAVYKASAATSSDEDSEGGDGGHVCCTQDRELLKALTGIYSKMQKTDGVRKDSDRLPDAKLVEQVFAKFWQDYLEVSRELESCKQMVAYQELKIQDLEAARLRLEPNHRGCQSEAERTVKAQKLAHLHRGREVNQTFLLIDDLQQESQVFRDGSEKKDRDAAPASKDAGEERRLRQCVNRLQLDNNRLVVLNKEMSAREAATKRELQRVQTKVSLGILLDELVALRRQNVQLKAFQQREIHHQRPESTGREKVLHAINNEKEMPVHPLSHKTRG</sequence>
<evidence type="ECO:0000313" key="5">
    <source>
        <dbReference type="Proteomes" id="UP000001555"/>
    </source>
</evidence>
<keyword evidence="5" id="KW-1185">Reference proteome</keyword>
<dbReference type="Proteomes" id="UP000001555">
    <property type="component" value="Unassembled WGS sequence"/>
</dbReference>
<accession>B7Q2K1</accession>
<keyword evidence="1" id="KW-0175">Coiled coil</keyword>
<organism>
    <name type="scientific">Ixodes scapularis</name>
    <name type="common">Black-legged tick</name>
    <name type="synonym">Deer tick</name>
    <dbReference type="NCBI Taxonomy" id="6945"/>
    <lineage>
        <taxon>Eukaryota</taxon>
        <taxon>Metazoa</taxon>
        <taxon>Ecdysozoa</taxon>
        <taxon>Arthropoda</taxon>
        <taxon>Chelicerata</taxon>
        <taxon>Arachnida</taxon>
        <taxon>Acari</taxon>
        <taxon>Parasitiformes</taxon>
        <taxon>Ixodida</taxon>
        <taxon>Ixodoidea</taxon>
        <taxon>Ixodidae</taxon>
        <taxon>Ixodinae</taxon>
        <taxon>Ixodes</taxon>
    </lineage>
</organism>
<reference evidence="3 5" key="1">
    <citation type="submission" date="2008-03" db="EMBL/GenBank/DDBJ databases">
        <title>Annotation of Ixodes scapularis.</title>
        <authorList>
            <consortium name="Ixodes scapularis Genome Project Consortium"/>
            <person name="Caler E."/>
            <person name="Hannick L.I."/>
            <person name="Bidwell S."/>
            <person name="Joardar V."/>
            <person name="Thiagarajan M."/>
            <person name="Amedeo P."/>
            <person name="Galinsky K.J."/>
            <person name="Schobel S."/>
            <person name="Inman J."/>
            <person name="Hostetler J."/>
            <person name="Miller J."/>
            <person name="Hammond M."/>
            <person name="Megy K."/>
            <person name="Lawson D."/>
            <person name="Kodira C."/>
            <person name="Sutton G."/>
            <person name="Meyer J."/>
            <person name="Hill C.A."/>
            <person name="Birren B."/>
            <person name="Nene V."/>
            <person name="Collins F."/>
            <person name="Alarcon-Chaidez F."/>
            <person name="Wikel S."/>
            <person name="Strausberg R."/>
        </authorList>
    </citation>
    <scope>NUCLEOTIDE SEQUENCE [LARGE SCALE GENOMIC DNA]</scope>
    <source>
        <strain evidence="5">Wikel</strain>
        <strain evidence="3">Wikel colony</strain>
    </source>
</reference>
<proteinExistence type="predicted"/>
<dbReference type="EMBL" id="DS844601">
    <property type="protein sequence ID" value="EEC13073.1"/>
    <property type="molecule type" value="Genomic_DNA"/>
</dbReference>
<dbReference type="EMBL" id="ABJB010645317">
    <property type="status" value="NOT_ANNOTATED_CDS"/>
    <property type="molecule type" value="Genomic_DNA"/>
</dbReference>
<reference evidence="4" key="2">
    <citation type="submission" date="2020-05" db="UniProtKB">
        <authorList>
            <consortium name="EnsemblMetazoa"/>
        </authorList>
    </citation>
    <scope>IDENTIFICATION</scope>
    <source>
        <strain evidence="4">wikel</strain>
    </source>
</reference>
<protein>
    <submittedName>
        <fullName evidence="3 4">Uncharacterized protein</fullName>
    </submittedName>
</protein>
<evidence type="ECO:0000313" key="3">
    <source>
        <dbReference type="EMBL" id="EEC13073.1"/>
    </source>
</evidence>
<dbReference type="EMBL" id="ABJB010703980">
    <property type="status" value="NOT_ANNOTATED_CDS"/>
    <property type="molecule type" value="Genomic_DNA"/>
</dbReference>
<dbReference type="HOGENOM" id="CLU_716275_0_0_1"/>
<evidence type="ECO:0000313" key="4">
    <source>
        <dbReference type="EnsemblMetazoa" id="ISCW009021-PA"/>
    </source>
</evidence>
<dbReference type="AlphaFoldDB" id="B7Q2K1"/>
<name>B7Q2K1_IXOSC</name>
<feature type="coiled-coil region" evidence="1">
    <location>
        <begin position="78"/>
        <end position="112"/>
    </location>
</feature>
<feature type="compositionally biased region" description="Basic and acidic residues" evidence="2">
    <location>
        <begin position="51"/>
        <end position="60"/>
    </location>
</feature>
<dbReference type="EMBL" id="ABJB010071391">
    <property type="status" value="NOT_ANNOTATED_CDS"/>
    <property type="molecule type" value="Genomic_DNA"/>
</dbReference>
<dbReference type="InParanoid" id="B7Q2K1"/>
<dbReference type="EnsemblMetazoa" id="ISCW009021-RA">
    <property type="protein sequence ID" value="ISCW009021-PA"/>
    <property type="gene ID" value="ISCW009021"/>
</dbReference>
<dbReference type="VEuPathDB" id="VectorBase:ISCI009021"/>
<dbReference type="VEuPathDB" id="VectorBase:ISCW009021"/>
<feature type="compositionally biased region" description="Basic and acidic residues" evidence="2">
    <location>
        <begin position="264"/>
        <end position="285"/>
    </location>
</feature>
<feature type="region of interest" description="Disordered" evidence="2">
    <location>
        <begin position="1"/>
        <end position="74"/>
    </location>
</feature>
<feature type="region of interest" description="Disordered" evidence="2">
    <location>
        <begin position="262"/>
        <end position="285"/>
    </location>
</feature>
<gene>
    <name evidence="3" type="ORF">IscW_ISCW009021</name>
</gene>
<evidence type="ECO:0000256" key="1">
    <source>
        <dbReference type="SAM" id="Coils"/>
    </source>
</evidence>
<dbReference type="PaxDb" id="6945-B7Q2K1"/>
<evidence type="ECO:0000256" key="2">
    <source>
        <dbReference type="SAM" id="MobiDB-lite"/>
    </source>
</evidence>
<feature type="compositionally biased region" description="Low complexity" evidence="2">
    <location>
        <begin position="33"/>
        <end position="48"/>
    </location>
</feature>